<sequence>MTTSTDRWIDDTTFHEDVNYIESLWQQRSIGTIELPLIDIGRGEPLVFVPILEHLEFVYSRQVRQMSQSRRVILYRRQEMRKTPFGPNDRAEELRQVLDGLGLECPDLLGHGDAAMVLFEFALRYPQRCRSLTIIAQGADYRIKPHPFIWFLHELFYRLPVEYVLPASILRANVINYIMSHSMDNHTAPSLPRHLIEEQFCKISQWPFVYKCSVLPIIHNFDIRKRLSGLTMPILLINRTDDALSPEAKTRWLARHLPNCAGYHVVSGRERFFMYSRAETVTPLIEAFLAARDTRRGPLKQLQQ</sequence>
<dbReference type="PANTHER" id="PTHR43433">
    <property type="entry name" value="HYDROLASE, ALPHA/BETA FOLD FAMILY PROTEIN"/>
    <property type="match status" value="1"/>
</dbReference>
<keyword evidence="2" id="KW-1185">Reference proteome</keyword>
<dbReference type="SUPFAM" id="SSF53474">
    <property type="entry name" value="alpha/beta-Hydrolases"/>
    <property type="match status" value="1"/>
</dbReference>
<gene>
    <name evidence="1" type="ORF">KDAU_31110</name>
</gene>
<dbReference type="PANTHER" id="PTHR43433:SF5">
    <property type="entry name" value="AB HYDROLASE-1 DOMAIN-CONTAINING PROTEIN"/>
    <property type="match status" value="1"/>
</dbReference>
<dbReference type="InterPro" id="IPR050471">
    <property type="entry name" value="AB_hydrolase"/>
</dbReference>
<evidence type="ECO:0008006" key="3">
    <source>
        <dbReference type="Google" id="ProtNLM"/>
    </source>
</evidence>
<dbReference type="AlphaFoldDB" id="A0A401ZFZ2"/>
<accession>A0A401ZFZ2</accession>
<evidence type="ECO:0000313" key="1">
    <source>
        <dbReference type="EMBL" id="GCE05782.1"/>
    </source>
</evidence>
<dbReference type="InterPro" id="IPR029058">
    <property type="entry name" value="AB_hydrolase_fold"/>
</dbReference>
<dbReference type="OrthoDB" id="145066at2"/>
<reference evidence="2" key="1">
    <citation type="submission" date="2018-12" db="EMBL/GenBank/DDBJ databases">
        <title>Tengunoibacter tsumagoiensis gen. nov., sp. nov., Dictyobacter kobayashii sp. nov., D. alpinus sp. nov., and D. joshuensis sp. nov. and description of Dictyobacteraceae fam. nov. within the order Ktedonobacterales isolated from Tengu-no-mugimeshi.</title>
        <authorList>
            <person name="Wang C.M."/>
            <person name="Zheng Y."/>
            <person name="Sakai Y."/>
            <person name="Toyoda A."/>
            <person name="Minakuchi Y."/>
            <person name="Abe K."/>
            <person name="Yokota A."/>
            <person name="Yabe S."/>
        </authorList>
    </citation>
    <scope>NUCLEOTIDE SEQUENCE [LARGE SCALE GENOMIC DNA]</scope>
    <source>
        <strain evidence="2">S-27</strain>
    </source>
</reference>
<name>A0A401ZFZ2_9CHLR</name>
<evidence type="ECO:0000313" key="2">
    <source>
        <dbReference type="Proteomes" id="UP000287224"/>
    </source>
</evidence>
<protein>
    <recommendedName>
        <fullName evidence="3">Alpha/beta hydrolase</fullName>
    </recommendedName>
</protein>
<proteinExistence type="predicted"/>
<dbReference type="RefSeq" id="WP_126596807.1">
    <property type="nucleotide sequence ID" value="NZ_BIFQ01000001.1"/>
</dbReference>
<dbReference type="EMBL" id="BIFQ01000001">
    <property type="protein sequence ID" value="GCE05782.1"/>
    <property type="molecule type" value="Genomic_DNA"/>
</dbReference>
<comment type="caution">
    <text evidence="1">The sequence shown here is derived from an EMBL/GenBank/DDBJ whole genome shotgun (WGS) entry which is preliminary data.</text>
</comment>
<organism evidence="1 2">
    <name type="scientific">Dictyobacter aurantiacus</name>
    <dbReference type="NCBI Taxonomy" id="1936993"/>
    <lineage>
        <taxon>Bacteria</taxon>
        <taxon>Bacillati</taxon>
        <taxon>Chloroflexota</taxon>
        <taxon>Ktedonobacteria</taxon>
        <taxon>Ktedonobacterales</taxon>
        <taxon>Dictyobacteraceae</taxon>
        <taxon>Dictyobacter</taxon>
    </lineage>
</organism>
<dbReference type="Gene3D" id="3.40.50.1820">
    <property type="entry name" value="alpha/beta hydrolase"/>
    <property type="match status" value="1"/>
</dbReference>
<dbReference type="Proteomes" id="UP000287224">
    <property type="component" value="Unassembled WGS sequence"/>
</dbReference>